<feature type="transmembrane region" description="Helical" evidence="1">
    <location>
        <begin position="28"/>
        <end position="46"/>
    </location>
</feature>
<reference evidence="2 3" key="1">
    <citation type="journal article" date="2017" name="ISME J.">
        <title>Energy and carbon metabolisms in a deep terrestrial subsurface fluid microbial community.</title>
        <authorList>
            <person name="Momper L."/>
            <person name="Jungbluth S.P."/>
            <person name="Lee M.D."/>
            <person name="Amend J.P."/>
        </authorList>
    </citation>
    <scope>NUCLEOTIDE SEQUENCE [LARGE SCALE GENOMIC DNA]</scope>
    <source>
        <strain evidence="2">SURF_46</strain>
    </source>
</reference>
<gene>
    <name evidence="2" type="ORF">C4561_01040</name>
</gene>
<dbReference type="Proteomes" id="UP000265540">
    <property type="component" value="Unassembled WGS sequence"/>
</dbReference>
<keyword evidence="1" id="KW-0812">Transmembrane</keyword>
<evidence type="ECO:0000313" key="3">
    <source>
        <dbReference type="Proteomes" id="UP000265540"/>
    </source>
</evidence>
<proteinExistence type="predicted"/>
<dbReference type="Pfam" id="PF04020">
    <property type="entry name" value="Phage_holin_4_2"/>
    <property type="match status" value="1"/>
</dbReference>
<organism evidence="2 3">
    <name type="scientific">candidate division WWE3 bacterium</name>
    <dbReference type="NCBI Taxonomy" id="2053526"/>
    <lineage>
        <taxon>Bacteria</taxon>
        <taxon>Katanobacteria</taxon>
    </lineage>
</organism>
<dbReference type="InterPro" id="IPR007165">
    <property type="entry name" value="Phage_holin_4_2"/>
</dbReference>
<evidence type="ECO:0000313" key="2">
    <source>
        <dbReference type="EMBL" id="RJR27856.1"/>
    </source>
</evidence>
<feature type="transmembrane region" description="Helical" evidence="1">
    <location>
        <begin position="89"/>
        <end position="109"/>
    </location>
</feature>
<dbReference type="PANTHER" id="PTHR37309">
    <property type="entry name" value="SLR0284 PROTEIN"/>
    <property type="match status" value="1"/>
</dbReference>
<feature type="transmembrane region" description="Helical" evidence="1">
    <location>
        <begin position="53"/>
        <end position="77"/>
    </location>
</feature>
<name>A0A3A4ZMU1_UNCKA</name>
<dbReference type="PANTHER" id="PTHR37309:SF1">
    <property type="entry name" value="SLR0284 PROTEIN"/>
    <property type="match status" value="1"/>
</dbReference>
<evidence type="ECO:0000256" key="1">
    <source>
        <dbReference type="SAM" id="Phobius"/>
    </source>
</evidence>
<comment type="caution">
    <text evidence="2">The sequence shown here is derived from an EMBL/GenBank/DDBJ whole genome shotgun (WGS) entry which is preliminary data.</text>
</comment>
<dbReference type="AlphaFoldDB" id="A0A3A4ZMU1"/>
<accession>A0A3A4ZMU1</accession>
<protein>
    <submittedName>
        <fullName evidence="2">Phage holin family protein</fullName>
    </submittedName>
</protein>
<dbReference type="EMBL" id="QZJF01000006">
    <property type="protein sequence ID" value="RJR27856.1"/>
    <property type="molecule type" value="Genomic_DNA"/>
</dbReference>
<keyword evidence="1" id="KW-0472">Membrane</keyword>
<keyword evidence="1" id="KW-1133">Transmembrane helix</keyword>
<sequence length="111" mass="11872">MRLLLNLLLNTLAVFSAAYILPGVEVETFITAAIVAVVLGTLNTFVKPILVFLTLPITFLTLGLFTLVINAILVIIAAELVPGFDVTSFLNALLFSVIVSLFGSFLGMLSK</sequence>